<organism evidence="3 4">
    <name type="scientific">Frigidibacter albus</name>
    <dbReference type="NCBI Taxonomy" id="1465486"/>
    <lineage>
        <taxon>Bacteria</taxon>
        <taxon>Pseudomonadati</taxon>
        <taxon>Pseudomonadota</taxon>
        <taxon>Alphaproteobacteria</taxon>
        <taxon>Rhodobacterales</taxon>
        <taxon>Paracoccaceae</taxon>
        <taxon>Frigidibacter</taxon>
    </lineage>
</organism>
<proteinExistence type="predicted"/>
<evidence type="ECO:0000256" key="1">
    <source>
        <dbReference type="SAM" id="MobiDB-lite"/>
    </source>
</evidence>
<comment type="caution">
    <text evidence="3">The sequence shown here is derived from an EMBL/GenBank/DDBJ whole genome shotgun (WGS) entry which is preliminary data.</text>
</comment>
<feature type="region of interest" description="Disordered" evidence="1">
    <location>
        <begin position="281"/>
        <end position="301"/>
    </location>
</feature>
<reference evidence="3 4" key="1">
    <citation type="submission" date="2020-01" db="EMBL/GenBank/DDBJ databases">
        <title>Frigidibacter albus SP32T (=CGMCC 1.13995T).</title>
        <authorList>
            <person name="Liao X."/>
        </authorList>
    </citation>
    <scope>NUCLEOTIDE SEQUENCE [LARGE SCALE GENOMIC DNA]</scope>
    <source>
        <strain evidence="3 4">SP32</strain>
    </source>
</reference>
<dbReference type="InterPro" id="IPR011928">
    <property type="entry name" value="Phage_phiJL001_Gp84"/>
</dbReference>
<evidence type="ECO:0000259" key="2">
    <source>
        <dbReference type="Pfam" id="PF09356"/>
    </source>
</evidence>
<feature type="domain" description="Bacteriophage phiJL001 Gp84 C-terminal" evidence="2">
    <location>
        <begin position="192"/>
        <end position="274"/>
    </location>
</feature>
<sequence length="301" mass="32367">MSAAELFAHLAGGASTVCRCWAVVRKDGTVLGFTDHDRDLSFEGIVFRADSGITARALAQTTGLSVDNSEAYGALRSDAIAEADILAGRFDGADVRAWLVNWAEPEARLLQFRGSLGELTRAGGAFMAELRGLSEPLNHTQGRIFLAGCTAVLGDARCKFDLSQPGYSVELAAGEADGTLFRLPQLPEFEDRWFEKGRLSVLSGAAAGLWGSVKNDRVDAEGRSVELWQGLREVVAPGDLLRLEAGCDRRGETCRLKFQNFANFRGYPHIPGEDWLTVSPVRASQTGGGGGDEFSVEDLVP</sequence>
<name>A0A6L8VDP9_9RHOB</name>
<dbReference type="OrthoDB" id="1633386at2"/>
<gene>
    <name evidence="3" type="ORF">GS660_04275</name>
</gene>
<dbReference type="Proteomes" id="UP000477083">
    <property type="component" value="Unassembled WGS sequence"/>
</dbReference>
<dbReference type="EMBL" id="WWNR01000002">
    <property type="protein sequence ID" value="MZQ88314.1"/>
    <property type="molecule type" value="Genomic_DNA"/>
</dbReference>
<dbReference type="NCBIfam" id="TIGR02218">
    <property type="entry name" value="phg_TIGR02218"/>
    <property type="match status" value="1"/>
</dbReference>
<evidence type="ECO:0000313" key="4">
    <source>
        <dbReference type="Proteomes" id="UP000477083"/>
    </source>
</evidence>
<dbReference type="InterPro" id="IPR018964">
    <property type="entry name" value="Phage_phiJL001_Gp84_C"/>
</dbReference>
<accession>A0A6L8VDP9</accession>
<dbReference type="Pfam" id="PF09356">
    <property type="entry name" value="Phage_BR0599"/>
    <property type="match status" value="1"/>
</dbReference>
<dbReference type="Pfam" id="PF09931">
    <property type="entry name" value="Phage_phiJL001_Gp84_N"/>
    <property type="match status" value="1"/>
</dbReference>
<keyword evidence="4" id="KW-1185">Reference proteome</keyword>
<dbReference type="AlphaFoldDB" id="A0A6L8VDP9"/>
<dbReference type="RefSeq" id="WP_161343740.1">
    <property type="nucleotide sequence ID" value="NZ_BMGW01000002.1"/>
</dbReference>
<protein>
    <submittedName>
        <fullName evidence="3">DUF2163 domain-containing protein</fullName>
    </submittedName>
</protein>
<evidence type="ECO:0000313" key="3">
    <source>
        <dbReference type="EMBL" id="MZQ88314.1"/>
    </source>
</evidence>